<evidence type="ECO:0000313" key="2">
    <source>
        <dbReference type="EMBL" id="MEW1976300.1"/>
    </source>
</evidence>
<feature type="chain" id="PRO_5047065525" description="Lipoprotein" evidence="1">
    <location>
        <begin position="26"/>
        <end position="199"/>
    </location>
</feature>
<comment type="caution">
    <text evidence="2">The sequence shown here is derived from an EMBL/GenBank/DDBJ whole genome shotgun (WGS) entry which is preliminary data.</text>
</comment>
<dbReference type="PROSITE" id="PS51257">
    <property type="entry name" value="PROKAR_LIPOPROTEIN"/>
    <property type="match status" value="1"/>
</dbReference>
<sequence>MRSKFAGAIAACAIVFLLTSCSSGGQDPRAIVLNQAEQARAAGSEANAKAMEDGELTEGEYYAAARRYQECYREQGIVLPEPVLSPVDNVTLEWDFPDTAMSSGKKTGEALETCTKQWTPVSLAYGATHDQHTDPLLLDATRECLKKEGFDTPDDAVRVADLIGDPNSDSGKQSTAAEKCLIAEAFKLYPDLPAVTVQY</sequence>
<evidence type="ECO:0000256" key="1">
    <source>
        <dbReference type="SAM" id="SignalP"/>
    </source>
</evidence>
<evidence type="ECO:0000313" key="3">
    <source>
        <dbReference type="Proteomes" id="UP001553715"/>
    </source>
</evidence>
<protein>
    <recommendedName>
        <fullName evidence="4">Lipoprotein</fullName>
    </recommendedName>
</protein>
<keyword evidence="3" id="KW-1185">Reference proteome</keyword>
<feature type="signal peptide" evidence="1">
    <location>
        <begin position="1"/>
        <end position="25"/>
    </location>
</feature>
<dbReference type="Proteomes" id="UP001553715">
    <property type="component" value="Unassembled WGS sequence"/>
</dbReference>
<evidence type="ECO:0008006" key="4">
    <source>
        <dbReference type="Google" id="ProtNLM"/>
    </source>
</evidence>
<name>A0ABV3LK54_9MICO</name>
<reference evidence="2 3" key="1">
    <citation type="submission" date="2024-06" db="EMBL/GenBank/DDBJ databases">
        <title>The Natural Products Discovery Center: Release of the First 8490 Sequenced Strains for Exploring Actinobacteria Biosynthetic Diversity.</title>
        <authorList>
            <person name="Kalkreuter E."/>
            <person name="Kautsar S.A."/>
            <person name="Yang D."/>
            <person name="Bader C.D."/>
            <person name="Teijaro C.N."/>
            <person name="Fluegel L."/>
            <person name="Davis C.M."/>
            <person name="Simpson J.R."/>
            <person name="Lauterbach L."/>
            <person name="Steele A.D."/>
            <person name="Gui C."/>
            <person name="Meng S."/>
            <person name="Li G."/>
            <person name="Viehrig K."/>
            <person name="Ye F."/>
            <person name="Su P."/>
            <person name="Kiefer A.F."/>
            <person name="Nichols A."/>
            <person name="Cepeda A.J."/>
            <person name="Yan W."/>
            <person name="Fan B."/>
            <person name="Jiang Y."/>
            <person name="Adhikari A."/>
            <person name="Zheng C.-J."/>
            <person name="Schuster L."/>
            <person name="Cowan T.M."/>
            <person name="Smanski M.J."/>
            <person name="Chevrette M.G."/>
            <person name="De Carvalho L.P.S."/>
            <person name="Shen B."/>
        </authorList>
    </citation>
    <scope>NUCLEOTIDE SEQUENCE [LARGE SCALE GENOMIC DNA]</scope>
    <source>
        <strain evidence="2 3">NPDC077434</strain>
    </source>
</reference>
<accession>A0ABV3LK54</accession>
<dbReference type="EMBL" id="JBFBMH010000027">
    <property type="protein sequence ID" value="MEW1976300.1"/>
    <property type="molecule type" value="Genomic_DNA"/>
</dbReference>
<proteinExistence type="predicted"/>
<keyword evidence="1" id="KW-0732">Signal</keyword>
<dbReference type="RefSeq" id="WP_366233293.1">
    <property type="nucleotide sequence ID" value="NZ_JBFBMH010000027.1"/>
</dbReference>
<organism evidence="2 3">
    <name type="scientific">Microbacterium profundi</name>
    <dbReference type="NCBI Taxonomy" id="450380"/>
    <lineage>
        <taxon>Bacteria</taxon>
        <taxon>Bacillati</taxon>
        <taxon>Actinomycetota</taxon>
        <taxon>Actinomycetes</taxon>
        <taxon>Micrococcales</taxon>
        <taxon>Microbacteriaceae</taxon>
        <taxon>Microbacterium</taxon>
    </lineage>
</organism>
<gene>
    <name evidence="2" type="ORF">AB0301_14665</name>
</gene>